<protein>
    <recommendedName>
        <fullName evidence="4">Periplasmic protein-like protein</fullName>
    </recommendedName>
</protein>
<proteinExistence type="predicted"/>
<name>A0A4R1YWE3_9RHOB</name>
<dbReference type="RefSeq" id="WP_132694177.1">
    <property type="nucleotide sequence ID" value="NZ_SLVM01000007.1"/>
</dbReference>
<evidence type="ECO:0000256" key="1">
    <source>
        <dbReference type="SAM" id="MobiDB-lite"/>
    </source>
</evidence>
<evidence type="ECO:0000313" key="3">
    <source>
        <dbReference type="Proteomes" id="UP000295277"/>
    </source>
</evidence>
<dbReference type="EMBL" id="SLVM01000007">
    <property type="protein sequence ID" value="TCM85480.1"/>
    <property type="molecule type" value="Genomic_DNA"/>
</dbReference>
<comment type="caution">
    <text evidence="2">The sequence shown here is derived from an EMBL/GenBank/DDBJ whole genome shotgun (WGS) entry which is preliminary data.</text>
</comment>
<sequence length="272" mass="29000">MPTETAARTGKAEPARSPFTIRRGLRYALIAQVAVAALVLLVDLGDRLPTGLGGGTTNPLTSPVLPGDQVRRHDPNRALPTFTGPSEAPTITLPENLPPRLNFSLQTEEAQGPLIVAAGPIEPGDADRFDAFLASLAEVPGQVALHSPGGNVDEALDIGRRLRARELSTTILPGTICLSACPYILAAGVERAVSLRGSVGLHQHYYETPGYMPAFLAVEDIQRSQGRTMEYLIEMGIDPGVMRFGLSTAPEDIYVLVEAELIDSRMATTTLP</sequence>
<evidence type="ECO:0008006" key="4">
    <source>
        <dbReference type="Google" id="ProtNLM"/>
    </source>
</evidence>
<dbReference type="InterPro" id="IPR029045">
    <property type="entry name" value="ClpP/crotonase-like_dom_sf"/>
</dbReference>
<dbReference type="Proteomes" id="UP000295277">
    <property type="component" value="Unassembled WGS sequence"/>
</dbReference>
<organism evidence="2 3">
    <name type="scientific">Rhodovulum steppense</name>
    <dbReference type="NCBI Taxonomy" id="540251"/>
    <lineage>
        <taxon>Bacteria</taxon>
        <taxon>Pseudomonadati</taxon>
        <taxon>Pseudomonadota</taxon>
        <taxon>Alphaproteobacteria</taxon>
        <taxon>Rhodobacterales</taxon>
        <taxon>Paracoccaceae</taxon>
        <taxon>Rhodovulum</taxon>
    </lineage>
</organism>
<reference evidence="2 3" key="1">
    <citation type="submission" date="2019-03" db="EMBL/GenBank/DDBJ databases">
        <title>Genomic Encyclopedia of Type Strains, Phase IV (KMG-IV): sequencing the most valuable type-strain genomes for metagenomic binning, comparative biology and taxonomic classification.</title>
        <authorList>
            <person name="Goeker M."/>
        </authorList>
    </citation>
    <scope>NUCLEOTIDE SEQUENCE [LARGE SCALE GENOMIC DNA]</scope>
    <source>
        <strain evidence="2 3">DSM 21153</strain>
    </source>
</reference>
<accession>A0A4R1YWE3</accession>
<keyword evidence="3" id="KW-1185">Reference proteome</keyword>
<feature type="region of interest" description="Disordered" evidence="1">
    <location>
        <begin position="51"/>
        <end position="74"/>
    </location>
</feature>
<dbReference type="OrthoDB" id="5936191at2"/>
<dbReference type="SUPFAM" id="SSF52096">
    <property type="entry name" value="ClpP/crotonase"/>
    <property type="match status" value="1"/>
</dbReference>
<gene>
    <name evidence="2" type="ORF">EV216_10754</name>
</gene>
<dbReference type="Gene3D" id="3.90.226.10">
    <property type="entry name" value="2-enoyl-CoA Hydratase, Chain A, domain 1"/>
    <property type="match status" value="1"/>
</dbReference>
<dbReference type="AlphaFoldDB" id="A0A4R1YWE3"/>
<evidence type="ECO:0000313" key="2">
    <source>
        <dbReference type="EMBL" id="TCM85480.1"/>
    </source>
</evidence>